<accession>A0ACD5TI71</accession>
<sequence length="272" mass="29473">MAGATTNAAVAIVALLSVLVTAVRSAENYDTSAAKAYNNVWLPAKATWYGNPTGAGPDDNGGACGFKNVNKYPFSAMTSCGNEPLFQDGAGCGTCYQIRCVRANNPSCSGQPRTVVITDMNYYPVARYHFDLSGTAFGAMAMGGRDDQLRHAGIIDMQFRRVPCNFPGMKVTFYILPGANPNYFPVVAAYANRDGTVVKMEVMRSRKGRPTGQWENMYRSWGTVFRLDTSEALQGPLSLRITSDSGKTLMANNIIPAGWTGGTSFWSNMQYP</sequence>
<organism evidence="1 2">
    <name type="scientific">Avena sativa</name>
    <name type="common">Oat</name>
    <dbReference type="NCBI Taxonomy" id="4498"/>
    <lineage>
        <taxon>Eukaryota</taxon>
        <taxon>Viridiplantae</taxon>
        <taxon>Streptophyta</taxon>
        <taxon>Embryophyta</taxon>
        <taxon>Tracheophyta</taxon>
        <taxon>Spermatophyta</taxon>
        <taxon>Magnoliopsida</taxon>
        <taxon>Liliopsida</taxon>
        <taxon>Poales</taxon>
        <taxon>Poaceae</taxon>
        <taxon>BOP clade</taxon>
        <taxon>Pooideae</taxon>
        <taxon>Poodae</taxon>
        <taxon>Poeae</taxon>
        <taxon>Poeae Chloroplast Group 1 (Aveneae type)</taxon>
        <taxon>Aveninae</taxon>
        <taxon>Avena</taxon>
    </lineage>
</organism>
<protein>
    <submittedName>
        <fullName evidence="1">Uncharacterized protein</fullName>
    </submittedName>
</protein>
<reference evidence="1" key="1">
    <citation type="submission" date="2021-05" db="EMBL/GenBank/DDBJ databases">
        <authorList>
            <person name="Scholz U."/>
            <person name="Mascher M."/>
            <person name="Fiebig A."/>
        </authorList>
    </citation>
    <scope>NUCLEOTIDE SEQUENCE [LARGE SCALE GENOMIC DNA]</scope>
</reference>
<dbReference type="EnsemblPlants" id="AVESA.00010b.r2.1AG0058810.1">
    <property type="protein sequence ID" value="AVESA.00010b.r2.1AG0058810.1.CDS"/>
    <property type="gene ID" value="AVESA.00010b.r2.1AG0058810"/>
</dbReference>
<name>A0ACD5TI71_AVESA</name>
<evidence type="ECO:0000313" key="1">
    <source>
        <dbReference type="EnsemblPlants" id="AVESA.00010b.r2.1AG0058810.1.CDS"/>
    </source>
</evidence>
<evidence type="ECO:0000313" key="2">
    <source>
        <dbReference type="Proteomes" id="UP001732700"/>
    </source>
</evidence>
<keyword evidence="2" id="KW-1185">Reference proteome</keyword>
<dbReference type="Proteomes" id="UP001732700">
    <property type="component" value="Chromosome 1A"/>
</dbReference>
<proteinExistence type="predicted"/>
<reference evidence="1" key="2">
    <citation type="submission" date="2025-09" db="UniProtKB">
        <authorList>
            <consortium name="EnsemblPlants"/>
        </authorList>
    </citation>
    <scope>IDENTIFICATION</scope>
</reference>